<feature type="region of interest" description="Disordered" evidence="2">
    <location>
        <begin position="1"/>
        <end position="69"/>
    </location>
</feature>
<reference evidence="4" key="1">
    <citation type="submission" date="2014-09" db="EMBL/GenBank/DDBJ databases">
        <authorList>
            <person name="Sharma Rahul"/>
            <person name="Thines Marco"/>
        </authorList>
    </citation>
    <scope>NUCLEOTIDE SEQUENCE [LARGE SCALE GENOMIC DNA]</scope>
</reference>
<evidence type="ECO:0000256" key="1">
    <source>
        <dbReference type="SAM" id="Coils"/>
    </source>
</evidence>
<proteinExistence type="predicted"/>
<dbReference type="Proteomes" id="UP000054928">
    <property type="component" value="Unassembled WGS sequence"/>
</dbReference>
<evidence type="ECO:0000313" key="4">
    <source>
        <dbReference type="Proteomes" id="UP000054928"/>
    </source>
</evidence>
<feature type="compositionally biased region" description="Low complexity" evidence="2">
    <location>
        <begin position="1"/>
        <end position="10"/>
    </location>
</feature>
<dbReference type="GeneID" id="36399075"/>
<feature type="coiled-coil region" evidence="1">
    <location>
        <begin position="219"/>
        <end position="288"/>
    </location>
</feature>
<feature type="region of interest" description="Disordered" evidence="2">
    <location>
        <begin position="101"/>
        <end position="137"/>
    </location>
</feature>
<organism evidence="3 4">
    <name type="scientific">Plasmopara halstedii</name>
    <name type="common">Downy mildew of sunflower</name>
    <dbReference type="NCBI Taxonomy" id="4781"/>
    <lineage>
        <taxon>Eukaryota</taxon>
        <taxon>Sar</taxon>
        <taxon>Stramenopiles</taxon>
        <taxon>Oomycota</taxon>
        <taxon>Peronosporomycetes</taxon>
        <taxon>Peronosporales</taxon>
        <taxon>Peronosporaceae</taxon>
        <taxon>Plasmopara</taxon>
    </lineage>
</organism>
<evidence type="ECO:0000256" key="2">
    <source>
        <dbReference type="SAM" id="MobiDB-lite"/>
    </source>
</evidence>
<evidence type="ECO:0000313" key="3">
    <source>
        <dbReference type="EMBL" id="CEG36771.1"/>
    </source>
</evidence>
<dbReference type="AlphaFoldDB" id="A0A0N7L3T5"/>
<dbReference type="EMBL" id="CCYD01000246">
    <property type="protein sequence ID" value="CEG36771.1"/>
    <property type="molecule type" value="Genomic_DNA"/>
</dbReference>
<feature type="compositionally biased region" description="Gly residues" evidence="2">
    <location>
        <begin position="20"/>
        <end position="34"/>
    </location>
</feature>
<keyword evidence="4" id="KW-1185">Reference proteome</keyword>
<feature type="compositionally biased region" description="Basic and acidic residues" evidence="2">
    <location>
        <begin position="35"/>
        <end position="44"/>
    </location>
</feature>
<dbReference type="RefSeq" id="XP_024573140.1">
    <property type="nucleotide sequence ID" value="XM_024722021.1"/>
</dbReference>
<feature type="coiled-coil region" evidence="1">
    <location>
        <begin position="545"/>
        <end position="586"/>
    </location>
</feature>
<accession>A0A0N7L3T5</accession>
<name>A0A0N7L3T5_PLAHL</name>
<keyword evidence="1" id="KW-0175">Coiled coil</keyword>
<dbReference type="OrthoDB" id="74799at2759"/>
<sequence>MYSDDSAASEVESDVDEVYGNGGSDGGSDVGSDGGSERVSKIADSDDLFNKGTMLKQQRNENGKFAASNSFEYVENDYSGDSFDDDVEEYKEVCSYQPSVTQPTLVPKAPSSPARPGNSDSRRFAISSTEPLGDKYVHGRASIETDDQNSQNHRLCRAQPFKSNELTGTHAVLALVAKEGAEGITTLRSELFSQLSRMPESKFVDEIDELPKEDVVVRKARMKKKRRRATERRREHEKAKERVQQELATALLSNVEHDRRIEGLQRRLNEMQVLYANVDQQKERAEERTIFLAEKLQTALGDLHQLTSSFENAVNAKLACDQHLEQLKAMHRIKLEVIKHKCKIDTETARQALVEEAEARRIERQTLPEFHQRAVEAEKERFHRLEAIFNKQINELESRAAQDILIHTAELARANEAKHLAEQRAERRIHDEVDRIAREREAVDEQRRELLASLVRTNARFDEERGKMEARSCELDARQSKLADECAELKSRTKYIEQRSRHLEESEVLVERRRTELAAVGRETLERSYALARRGQEFADAIAERDKLRCAVKDLTARLEQSELRAMTLEQNREKLETAAYALEQERLIVAQQRVQSRYLLDSARKLESMYQHKHVAVGGMGKRCLVPSKANFNQQEHYRHY</sequence>
<protein>
    <submittedName>
        <fullName evidence="3">Uncharacterized protein</fullName>
    </submittedName>
</protein>